<evidence type="ECO:0000256" key="5">
    <source>
        <dbReference type="SAM" id="Phobius"/>
    </source>
</evidence>
<keyword evidence="3 5" id="KW-1133">Transmembrane helix</keyword>
<feature type="transmembrane region" description="Helical" evidence="5">
    <location>
        <begin position="12"/>
        <end position="34"/>
    </location>
</feature>
<feature type="transmembrane region" description="Helical" evidence="5">
    <location>
        <begin position="249"/>
        <end position="270"/>
    </location>
</feature>
<feature type="transmembrane region" description="Helical" evidence="5">
    <location>
        <begin position="334"/>
        <end position="357"/>
    </location>
</feature>
<feature type="transmembrane region" description="Helical" evidence="5">
    <location>
        <begin position="71"/>
        <end position="89"/>
    </location>
</feature>
<dbReference type="GO" id="GO:0016020">
    <property type="term" value="C:membrane"/>
    <property type="evidence" value="ECO:0007669"/>
    <property type="project" value="UniProtKB-SubCell"/>
</dbReference>
<feature type="transmembrane region" description="Helical" evidence="5">
    <location>
        <begin position="101"/>
        <end position="120"/>
    </location>
</feature>
<dbReference type="AlphaFoldDB" id="A0A1G8LCM2"/>
<evidence type="ECO:0000313" key="8">
    <source>
        <dbReference type="Proteomes" id="UP000199636"/>
    </source>
</evidence>
<feature type="transmembrane region" description="Helical" evidence="5">
    <location>
        <begin position="179"/>
        <end position="196"/>
    </location>
</feature>
<evidence type="ECO:0000259" key="6">
    <source>
        <dbReference type="Pfam" id="PF04932"/>
    </source>
</evidence>
<protein>
    <submittedName>
        <fullName evidence="7">O-antigen ligase</fullName>
    </submittedName>
</protein>
<feature type="transmembrane region" description="Helical" evidence="5">
    <location>
        <begin position="126"/>
        <end position="147"/>
    </location>
</feature>
<dbReference type="PANTHER" id="PTHR37422:SF13">
    <property type="entry name" value="LIPOPOLYSACCHARIDE BIOSYNTHESIS PROTEIN PA4999-RELATED"/>
    <property type="match status" value="1"/>
</dbReference>
<dbReference type="InterPro" id="IPR007016">
    <property type="entry name" value="O-antigen_ligase-rel_domated"/>
</dbReference>
<sequence length="421" mass="44951">MSAATQARLTAPTWLVALCVLGYLACSLQQVVIGHSLGVGLSLGSMLLRLFAAGIALWALARHGVPRPLRLPGLAILACALALGLSVLASEHADIASRHALRYGLELLSLWAMLNLALAWPACLLAAARAALIVLWLGLALAIAVALDLPQAKSLSLAFHVADTFKYLPRVSGFYEHPALLAASGVLVALLATQLLREGYWSRRSWLAALGGALLALLLSGARNPLLALLALLGLWLWQRRGAARAWRLGLLALLGVGLLLGGAIASRYAEITSASREGFLTAFSLGRTYLWAGAFEAWRSHPWFGLGAGVYQYLVPDYTGGRFDRGELHAHNLVLGVLSETGLVGLLACLFLLYALWRPWLSQRGAPGRGWALAWLLALLSLGLFDFYLPFYSFTLHAALAVALLYALYPGARAGAMPGP</sequence>
<proteinExistence type="predicted"/>
<feature type="transmembrane region" description="Helical" evidence="5">
    <location>
        <begin position="392"/>
        <end position="410"/>
    </location>
</feature>
<evidence type="ECO:0000256" key="4">
    <source>
        <dbReference type="ARBA" id="ARBA00023136"/>
    </source>
</evidence>
<feature type="transmembrane region" description="Helical" evidence="5">
    <location>
        <begin position="369"/>
        <end position="386"/>
    </location>
</feature>
<accession>A0A1G8LCM2</accession>
<dbReference type="OrthoDB" id="9783389at2"/>
<name>A0A1G8LCM2_9PSED</name>
<dbReference type="STRING" id="428992.SAMN05216272_11178"/>
<feature type="transmembrane region" description="Helical" evidence="5">
    <location>
        <begin position="208"/>
        <end position="237"/>
    </location>
</feature>
<evidence type="ECO:0000256" key="3">
    <source>
        <dbReference type="ARBA" id="ARBA00022989"/>
    </source>
</evidence>
<dbReference type="EMBL" id="FNDS01000011">
    <property type="protein sequence ID" value="SDI53421.1"/>
    <property type="molecule type" value="Genomic_DNA"/>
</dbReference>
<gene>
    <name evidence="7" type="ORF">SAMN05216272_11178</name>
</gene>
<dbReference type="GO" id="GO:0016874">
    <property type="term" value="F:ligase activity"/>
    <property type="evidence" value="ECO:0007669"/>
    <property type="project" value="UniProtKB-KW"/>
</dbReference>
<dbReference type="Proteomes" id="UP000199636">
    <property type="component" value="Unassembled WGS sequence"/>
</dbReference>
<feature type="transmembrane region" description="Helical" evidence="5">
    <location>
        <begin position="46"/>
        <end position="65"/>
    </location>
</feature>
<organism evidence="7 8">
    <name type="scientific">Pseudomonas panipatensis</name>
    <dbReference type="NCBI Taxonomy" id="428992"/>
    <lineage>
        <taxon>Bacteria</taxon>
        <taxon>Pseudomonadati</taxon>
        <taxon>Pseudomonadota</taxon>
        <taxon>Gammaproteobacteria</taxon>
        <taxon>Pseudomonadales</taxon>
        <taxon>Pseudomonadaceae</taxon>
        <taxon>Pseudomonas</taxon>
    </lineage>
</organism>
<comment type="subcellular location">
    <subcellularLocation>
        <location evidence="1">Membrane</location>
        <topology evidence="1">Multi-pass membrane protein</topology>
    </subcellularLocation>
</comment>
<dbReference type="PANTHER" id="PTHR37422">
    <property type="entry name" value="TEICHURONIC ACID BIOSYNTHESIS PROTEIN TUAE"/>
    <property type="match status" value="1"/>
</dbReference>
<keyword evidence="8" id="KW-1185">Reference proteome</keyword>
<dbReference type="RefSeq" id="WP_090266696.1">
    <property type="nucleotide sequence ID" value="NZ_FNDS01000011.1"/>
</dbReference>
<dbReference type="Pfam" id="PF04932">
    <property type="entry name" value="Wzy_C"/>
    <property type="match status" value="1"/>
</dbReference>
<dbReference type="InterPro" id="IPR051533">
    <property type="entry name" value="WaaL-like"/>
</dbReference>
<evidence type="ECO:0000256" key="2">
    <source>
        <dbReference type="ARBA" id="ARBA00022692"/>
    </source>
</evidence>
<evidence type="ECO:0000256" key="1">
    <source>
        <dbReference type="ARBA" id="ARBA00004141"/>
    </source>
</evidence>
<keyword evidence="7" id="KW-0436">Ligase</keyword>
<reference evidence="8" key="1">
    <citation type="submission" date="2016-10" db="EMBL/GenBank/DDBJ databases">
        <authorList>
            <person name="Varghese N."/>
            <person name="Submissions S."/>
        </authorList>
    </citation>
    <scope>NUCLEOTIDE SEQUENCE [LARGE SCALE GENOMIC DNA]</scope>
    <source>
        <strain evidence="8">CCM 7469</strain>
    </source>
</reference>
<keyword evidence="2 5" id="KW-0812">Transmembrane</keyword>
<keyword evidence="4 5" id="KW-0472">Membrane</keyword>
<evidence type="ECO:0000313" key="7">
    <source>
        <dbReference type="EMBL" id="SDI53421.1"/>
    </source>
</evidence>
<feature type="domain" description="O-antigen ligase-related" evidence="6">
    <location>
        <begin position="211"/>
        <end position="349"/>
    </location>
</feature>